<feature type="region of interest" description="Disordered" evidence="1">
    <location>
        <begin position="28"/>
        <end position="47"/>
    </location>
</feature>
<name>A0ABQ3ZVZ3_9ACTN</name>
<sequence>MRNRRPVIAGLALVAALGMTSLGLAGCGPESATSTGSTGSSVTGKEAAAEQLTPELDLAAAAKKLSTDTMKIDMDMSGAMSMTGVADGRTGDAETTINMGALSSDSKMVMRKIGNDIYMKIDGNLGKTLGADSSKPWMHIDATKLGEGNSFNFNSKEDPAGTKALLDAVTQVERVGDTGFKGTLDLTKSPRYSKGMEALGDKATKLPFTATKDTEGRLTELTVDMSSLGSGAGKMTTKYHDFGTKVSVEAPSAAQVQEMPSSLSGILNA</sequence>
<dbReference type="Proteomes" id="UP000603200">
    <property type="component" value="Unassembled WGS sequence"/>
</dbReference>
<dbReference type="EMBL" id="BOMN01000086">
    <property type="protein sequence ID" value="GIE22765.1"/>
    <property type="molecule type" value="Genomic_DNA"/>
</dbReference>
<keyword evidence="2" id="KW-0732">Signal</keyword>
<accession>A0ABQ3ZVZ3</accession>
<organism evidence="3 4">
    <name type="scientific">Winogradskya humida</name>
    <dbReference type="NCBI Taxonomy" id="113566"/>
    <lineage>
        <taxon>Bacteria</taxon>
        <taxon>Bacillati</taxon>
        <taxon>Actinomycetota</taxon>
        <taxon>Actinomycetes</taxon>
        <taxon>Micromonosporales</taxon>
        <taxon>Micromonosporaceae</taxon>
        <taxon>Winogradskya</taxon>
    </lineage>
</organism>
<evidence type="ECO:0000256" key="1">
    <source>
        <dbReference type="SAM" id="MobiDB-lite"/>
    </source>
</evidence>
<feature type="chain" id="PRO_5045591134" description="Lipoprotein" evidence="2">
    <location>
        <begin position="26"/>
        <end position="269"/>
    </location>
</feature>
<reference evidence="3 4" key="1">
    <citation type="submission" date="2021-01" db="EMBL/GenBank/DDBJ databases">
        <title>Whole genome shotgun sequence of Actinoplanes humidus NBRC 14915.</title>
        <authorList>
            <person name="Komaki H."/>
            <person name="Tamura T."/>
        </authorList>
    </citation>
    <scope>NUCLEOTIDE SEQUENCE [LARGE SCALE GENOMIC DNA]</scope>
    <source>
        <strain evidence="3 4">NBRC 14915</strain>
    </source>
</reference>
<keyword evidence="4" id="KW-1185">Reference proteome</keyword>
<evidence type="ECO:0008006" key="5">
    <source>
        <dbReference type="Google" id="ProtNLM"/>
    </source>
</evidence>
<gene>
    <name evidence="3" type="ORF">Ahu01nite_058670</name>
</gene>
<evidence type="ECO:0000313" key="4">
    <source>
        <dbReference type="Proteomes" id="UP000603200"/>
    </source>
</evidence>
<feature type="signal peptide" evidence="2">
    <location>
        <begin position="1"/>
        <end position="25"/>
    </location>
</feature>
<comment type="caution">
    <text evidence="3">The sequence shown here is derived from an EMBL/GenBank/DDBJ whole genome shotgun (WGS) entry which is preliminary data.</text>
</comment>
<protein>
    <recommendedName>
        <fullName evidence="5">Lipoprotein</fullName>
    </recommendedName>
</protein>
<dbReference type="PROSITE" id="PS51257">
    <property type="entry name" value="PROKAR_LIPOPROTEIN"/>
    <property type="match status" value="1"/>
</dbReference>
<dbReference type="RefSeq" id="WP_203839847.1">
    <property type="nucleotide sequence ID" value="NZ_BAAATV010000011.1"/>
</dbReference>
<proteinExistence type="predicted"/>
<evidence type="ECO:0000256" key="2">
    <source>
        <dbReference type="SAM" id="SignalP"/>
    </source>
</evidence>
<evidence type="ECO:0000313" key="3">
    <source>
        <dbReference type="EMBL" id="GIE22765.1"/>
    </source>
</evidence>
<feature type="compositionally biased region" description="Low complexity" evidence="1">
    <location>
        <begin position="33"/>
        <end position="44"/>
    </location>
</feature>
<dbReference type="Gene3D" id="2.50.20.20">
    <property type="match status" value="1"/>
</dbReference>